<name>A0AAU8AGH8_9RHOB</name>
<gene>
    <name evidence="1" type="ORF">PVT71_02255</name>
</gene>
<dbReference type="SUPFAM" id="SSF54909">
    <property type="entry name" value="Dimeric alpha+beta barrel"/>
    <property type="match status" value="1"/>
</dbReference>
<accession>A0AAU8AGH8</accession>
<organism evidence="1">
    <name type="scientific">Alloyangia sp. H15</name>
    <dbReference type="NCBI Taxonomy" id="3029062"/>
    <lineage>
        <taxon>Bacteria</taxon>
        <taxon>Pseudomonadati</taxon>
        <taxon>Pseudomonadota</taxon>
        <taxon>Alphaproteobacteria</taxon>
        <taxon>Rhodobacterales</taxon>
        <taxon>Roseobacteraceae</taxon>
        <taxon>Alloyangia</taxon>
    </lineage>
</organism>
<protein>
    <submittedName>
        <fullName evidence="1">DUF1428 domain-containing protein</fullName>
    </submittedName>
</protein>
<dbReference type="Gene3D" id="3.30.70.100">
    <property type="match status" value="1"/>
</dbReference>
<evidence type="ECO:0000313" key="1">
    <source>
        <dbReference type="EMBL" id="XCC94052.1"/>
    </source>
</evidence>
<dbReference type="RefSeq" id="WP_353472876.1">
    <property type="nucleotide sequence ID" value="NZ_CP123384.1"/>
</dbReference>
<dbReference type="InterPro" id="IPR009874">
    <property type="entry name" value="DUF1428"/>
</dbReference>
<dbReference type="InterPro" id="IPR011008">
    <property type="entry name" value="Dimeric_a/b-barrel"/>
</dbReference>
<dbReference type="EMBL" id="CP123384">
    <property type="protein sequence ID" value="XCC94052.1"/>
    <property type="molecule type" value="Genomic_DNA"/>
</dbReference>
<dbReference type="Pfam" id="PF07237">
    <property type="entry name" value="DUF1428"/>
    <property type="match status" value="1"/>
</dbReference>
<reference evidence="1" key="1">
    <citation type="submission" date="2023-02" db="EMBL/GenBank/DDBJ databases">
        <title>Description and genomic characterization of Salipiger bruguierae sp. nov., isolated from the sediment of mangrove plant Bruguiera sexangula.</title>
        <authorList>
            <person name="Long M."/>
        </authorList>
    </citation>
    <scope>NUCLEOTIDE SEQUENCE</scope>
    <source>
        <strain evidence="1">H15</strain>
    </source>
</reference>
<dbReference type="AlphaFoldDB" id="A0AAU8AGH8"/>
<dbReference type="PIRSF" id="PIRSF007028">
    <property type="entry name" value="UCP007028"/>
    <property type="match status" value="1"/>
</dbReference>
<proteinExistence type="predicted"/>
<sequence length="116" mass="13203">MTYVWGFLTPVPQENKAAYVEASRKTWDLFKEYGALSIHECWEADVPEGKLTSFPMAVKREAGEAVVFSWIIFPDKASADRCGASFDTDERWKATMDMPFDGKRMIYGGFEPVFEA</sequence>